<dbReference type="Pfam" id="PF12799">
    <property type="entry name" value="LRR_4"/>
    <property type="match status" value="2"/>
</dbReference>
<keyword evidence="3" id="KW-0472">Membrane</keyword>
<keyword evidence="3" id="KW-0812">Transmembrane</keyword>
<dbReference type="SMART" id="SM00365">
    <property type="entry name" value="LRR_SD22"/>
    <property type="match status" value="5"/>
</dbReference>
<dbReference type="Proteomes" id="UP001642409">
    <property type="component" value="Unassembled WGS sequence"/>
</dbReference>
<evidence type="ECO:0000256" key="2">
    <source>
        <dbReference type="ARBA" id="ARBA00022737"/>
    </source>
</evidence>
<keyword evidence="3" id="KW-1133">Transmembrane helix</keyword>
<dbReference type="InterPro" id="IPR001611">
    <property type="entry name" value="Leu-rich_rpt"/>
</dbReference>
<feature type="transmembrane region" description="Helical" evidence="3">
    <location>
        <begin position="657"/>
        <end position="679"/>
    </location>
</feature>
<dbReference type="InterPro" id="IPR050836">
    <property type="entry name" value="SDS22/Internalin_LRR"/>
</dbReference>
<keyword evidence="1" id="KW-0433">Leucine-rich repeat</keyword>
<dbReference type="PANTHER" id="PTHR46652:SF3">
    <property type="entry name" value="LEUCINE-RICH REPEAT-CONTAINING PROTEIN 9"/>
    <property type="match status" value="1"/>
</dbReference>
<dbReference type="SMART" id="SM00369">
    <property type="entry name" value="LRR_TYP"/>
    <property type="match status" value="4"/>
</dbReference>
<keyword evidence="6" id="KW-1185">Reference proteome</keyword>
<dbReference type="EMBL" id="CATOUU010000653">
    <property type="protein sequence ID" value="CAI9937889.1"/>
    <property type="molecule type" value="Genomic_DNA"/>
</dbReference>
<evidence type="ECO:0000256" key="1">
    <source>
        <dbReference type="ARBA" id="ARBA00022614"/>
    </source>
</evidence>
<proteinExistence type="predicted"/>
<dbReference type="InterPro" id="IPR003591">
    <property type="entry name" value="Leu-rich_rpt_typical-subtyp"/>
</dbReference>
<comment type="caution">
    <text evidence="4">The sequence shown here is derived from an EMBL/GenBank/DDBJ whole genome shotgun (WGS) entry which is preliminary data.</text>
</comment>
<protein>
    <submittedName>
        <fullName evidence="4">Uncharacterized protein</fullName>
    </submittedName>
</protein>
<organism evidence="4">
    <name type="scientific">Hexamita inflata</name>
    <dbReference type="NCBI Taxonomy" id="28002"/>
    <lineage>
        <taxon>Eukaryota</taxon>
        <taxon>Metamonada</taxon>
        <taxon>Diplomonadida</taxon>
        <taxon>Hexamitidae</taxon>
        <taxon>Hexamitinae</taxon>
        <taxon>Hexamita</taxon>
    </lineage>
</organism>
<accession>A0AA86PEX4</accession>
<dbReference type="SUPFAM" id="SSF52058">
    <property type="entry name" value="L domain-like"/>
    <property type="match status" value="1"/>
</dbReference>
<dbReference type="PANTHER" id="PTHR46652">
    <property type="entry name" value="LEUCINE-RICH REPEAT AND IQ DOMAIN-CONTAINING PROTEIN 1-RELATED"/>
    <property type="match status" value="1"/>
</dbReference>
<sequence>MKSNLEDQQQSDTQKQYNQKMVSKYKDLVNDSTLILFNDKHIQSLSFVSQLEVTTLRILDFRQEQLIDVPKQLEQLCIVSNFLKNIDSIKEITNLQYLNLLCMQIDSITAICNQTSLKELYLSNNKISDIGLLGNLVNLNKLQISVAQIKQITSVQYLVNLVELELSGNAISDISPLSSLGGLHTLDLGDNQISDISSLRHLTELRILSLHSNQIIDIYSKQQVEFKVSHSDYVLIIEKRAAIFELRYDISYVIVNSSVAIVEHTKYNGTGCFSSIAMKYSMYGDIDILTNPNNCQVDFSAGVSITFDYTVGSQNKQIPIYSCNSGCSEGEYNSTTTNFQDIMKYRVKKTNVLSSKFTDFYTAFVANRLIKISLNIKFNTNGVQTTITQFIDNKTALDSWGCVNDISTPTYFGLDLITKANPEGIFMQVRGSKRNQLLCNTSPASKVNIDLYMMQGISTFRQQKQMDMHIFNESVGVSFDNNEKYQQFRDNIFVMGQTQALMILSFVDSNNIIINEICMYQMADIGCIKQQDIKIYNQQICADIKFETRADCKLRNIPQGTINRVALYFIESGSLQLLGTYNFPEQINYSTGNLTHCFTCDSFDPTFSSAAGSCAKNWALTKQKIKLSSNAKVGLIYINKFDNYNAQNVIAQYNSAWTLFIVVSSLLVLLVVITIIVLVKTQI</sequence>
<evidence type="ECO:0000256" key="3">
    <source>
        <dbReference type="SAM" id="Phobius"/>
    </source>
</evidence>
<gene>
    <name evidence="5" type="ORF">HINF_LOCUS24300</name>
    <name evidence="4" type="ORF">HINF_LOCUS25534</name>
</gene>
<dbReference type="PROSITE" id="PS51450">
    <property type="entry name" value="LRR"/>
    <property type="match status" value="3"/>
</dbReference>
<dbReference type="EMBL" id="CAXDID020000071">
    <property type="protein sequence ID" value="CAL6014512.1"/>
    <property type="molecule type" value="Genomic_DNA"/>
</dbReference>
<dbReference type="InterPro" id="IPR032675">
    <property type="entry name" value="LRR_dom_sf"/>
</dbReference>
<keyword evidence="2" id="KW-0677">Repeat</keyword>
<reference evidence="5 6" key="2">
    <citation type="submission" date="2024-07" db="EMBL/GenBank/DDBJ databases">
        <authorList>
            <person name="Akdeniz Z."/>
        </authorList>
    </citation>
    <scope>NUCLEOTIDE SEQUENCE [LARGE SCALE GENOMIC DNA]</scope>
</reference>
<evidence type="ECO:0000313" key="5">
    <source>
        <dbReference type="EMBL" id="CAL6014512.1"/>
    </source>
</evidence>
<reference evidence="4" key="1">
    <citation type="submission" date="2023-06" db="EMBL/GenBank/DDBJ databases">
        <authorList>
            <person name="Kurt Z."/>
        </authorList>
    </citation>
    <scope>NUCLEOTIDE SEQUENCE</scope>
</reference>
<name>A0AA86PEX4_9EUKA</name>
<dbReference type="AlphaFoldDB" id="A0AA86PEX4"/>
<evidence type="ECO:0000313" key="4">
    <source>
        <dbReference type="EMBL" id="CAI9937889.1"/>
    </source>
</evidence>
<evidence type="ECO:0000313" key="6">
    <source>
        <dbReference type="Proteomes" id="UP001642409"/>
    </source>
</evidence>
<dbReference type="Gene3D" id="3.80.10.10">
    <property type="entry name" value="Ribonuclease Inhibitor"/>
    <property type="match status" value="1"/>
</dbReference>
<dbReference type="InterPro" id="IPR025875">
    <property type="entry name" value="Leu-rich_rpt_4"/>
</dbReference>